<dbReference type="OrthoDB" id="415825at2759"/>
<evidence type="ECO:0000313" key="7">
    <source>
        <dbReference type="Proteomes" id="UP000663193"/>
    </source>
</evidence>
<dbReference type="InterPro" id="IPR050416">
    <property type="entry name" value="FAD-linked_Oxidoreductase"/>
</dbReference>
<dbReference type="GO" id="GO:0071949">
    <property type="term" value="F:FAD binding"/>
    <property type="evidence" value="ECO:0007669"/>
    <property type="project" value="InterPro"/>
</dbReference>
<dbReference type="RefSeq" id="XP_001800214.1">
    <property type="nucleotide sequence ID" value="XM_001800162.1"/>
</dbReference>
<dbReference type="Pfam" id="PF01565">
    <property type="entry name" value="FAD_binding_4"/>
    <property type="match status" value="1"/>
</dbReference>
<dbReference type="KEGG" id="pno:SNOG_09928"/>
<dbReference type="InterPro" id="IPR016167">
    <property type="entry name" value="FAD-bd_PCMH_sub1"/>
</dbReference>
<dbReference type="PANTHER" id="PTHR42973:SF7">
    <property type="entry name" value="FAD-BINDING PCMH-TYPE DOMAIN-CONTAINING PROTEIN"/>
    <property type="match status" value="1"/>
</dbReference>
<organism evidence="6 7">
    <name type="scientific">Phaeosphaeria nodorum (strain SN15 / ATCC MYA-4574 / FGSC 10173)</name>
    <name type="common">Glume blotch fungus</name>
    <name type="synonym">Parastagonospora nodorum</name>
    <dbReference type="NCBI Taxonomy" id="321614"/>
    <lineage>
        <taxon>Eukaryota</taxon>
        <taxon>Fungi</taxon>
        <taxon>Dikarya</taxon>
        <taxon>Ascomycota</taxon>
        <taxon>Pezizomycotina</taxon>
        <taxon>Dothideomycetes</taxon>
        <taxon>Pleosporomycetidae</taxon>
        <taxon>Pleosporales</taxon>
        <taxon>Pleosporineae</taxon>
        <taxon>Phaeosphaeriaceae</taxon>
        <taxon>Parastagonospora</taxon>
    </lineage>
</organism>
<dbReference type="Proteomes" id="UP000663193">
    <property type="component" value="Chromosome 15"/>
</dbReference>
<dbReference type="InterPro" id="IPR016166">
    <property type="entry name" value="FAD-bd_PCMH"/>
</dbReference>
<dbReference type="Gene3D" id="3.30.465.10">
    <property type="match status" value="1"/>
</dbReference>
<keyword evidence="7" id="KW-1185">Reference proteome</keyword>
<evidence type="ECO:0000256" key="4">
    <source>
        <dbReference type="ARBA" id="ARBA00023002"/>
    </source>
</evidence>
<dbReference type="PANTHER" id="PTHR42973">
    <property type="entry name" value="BINDING OXIDOREDUCTASE, PUTATIVE (AFU_ORTHOLOGUE AFUA_1G17690)-RELATED"/>
    <property type="match status" value="1"/>
</dbReference>
<keyword evidence="4" id="KW-0560">Oxidoreductase</keyword>
<keyword evidence="3" id="KW-0274">FAD</keyword>
<protein>
    <recommendedName>
        <fullName evidence="5">FAD-binding PCMH-type domain-containing protein</fullName>
    </recommendedName>
</protein>
<evidence type="ECO:0000313" key="6">
    <source>
        <dbReference type="EMBL" id="QRD03161.1"/>
    </source>
</evidence>
<reference evidence="7" key="1">
    <citation type="journal article" date="2021" name="BMC Genomics">
        <title>Chromosome-level genome assembly and manually-curated proteome of model necrotroph Parastagonospora nodorum Sn15 reveals a genome-wide trove of candidate effector homologs, and redundancy of virulence-related functions within an accessory chromosome.</title>
        <authorList>
            <person name="Bertazzoni S."/>
            <person name="Jones D.A.B."/>
            <person name="Phan H.T."/>
            <person name="Tan K.-C."/>
            <person name="Hane J.K."/>
        </authorList>
    </citation>
    <scope>NUCLEOTIDE SEQUENCE [LARGE SCALE GENOMIC DNA]</scope>
    <source>
        <strain evidence="7">SN15 / ATCC MYA-4574 / FGSC 10173)</strain>
    </source>
</reference>
<dbReference type="Gene3D" id="3.30.43.10">
    <property type="entry name" value="Uridine Diphospho-n-acetylenolpyruvylglucosamine Reductase, domain 2"/>
    <property type="match status" value="1"/>
</dbReference>
<feature type="domain" description="FAD-binding PCMH-type" evidence="5">
    <location>
        <begin position="40"/>
        <end position="209"/>
    </location>
</feature>
<evidence type="ECO:0000256" key="2">
    <source>
        <dbReference type="ARBA" id="ARBA00022630"/>
    </source>
</evidence>
<evidence type="ECO:0000256" key="1">
    <source>
        <dbReference type="ARBA" id="ARBA00005466"/>
    </source>
</evidence>
<dbReference type="GO" id="GO:0016491">
    <property type="term" value="F:oxidoreductase activity"/>
    <property type="evidence" value="ECO:0007669"/>
    <property type="project" value="UniProtKB-KW"/>
</dbReference>
<proteinExistence type="inferred from homology"/>
<dbReference type="SUPFAM" id="SSF56176">
    <property type="entry name" value="FAD-binding/transporter-associated domain-like"/>
    <property type="match status" value="1"/>
</dbReference>
<name>A0A7U2FHY2_PHANO</name>
<dbReference type="InterPro" id="IPR016169">
    <property type="entry name" value="FAD-bd_PCMH_sub2"/>
</dbReference>
<evidence type="ECO:0000256" key="3">
    <source>
        <dbReference type="ARBA" id="ARBA00022827"/>
    </source>
</evidence>
<evidence type="ECO:0000259" key="5">
    <source>
        <dbReference type="PROSITE" id="PS51387"/>
    </source>
</evidence>
<dbReference type="InterPro" id="IPR006094">
    <property type="entry name" value="Oxid_FAD_bind_N"/>
</dbReference>
<dbReference type="EMBL" id="CP069037">
    <property type="protein sequence ID" value="QRD03161.1"/>
    <property type="molecule type" value="Genomic_DNA"/>
</dbReference>
<comment type="similarity">
    <text evidence="1">Belongs to the oxygen-dependent FAD-linked oxidoreductase family.</text>
</comment>
<dbReference type="AlphaFoldDB" id="A0A7U2FHY2"/>
<dbReference type="PROSITE" id="PS51387">
    <property type="entry name" value="FAD_PCMH"/>
    <property type="match status" value="1"/>
</dbReference>
<sequence>MAIFEKVGKLQALLGPDVSILTDQHDQAFIEYAKRWTDVGRKTPAAIVLPTSEEEIQRTVQWAVESAVPFVTKSGGHSEWSTIDQSGIIIDLSKYSGIDIDAVGCKATLRGSIVSKQVAVALAEQGLFTALGNGNPVGAIPYFLNGGASVVTSCVGYGSDQILSARMVDAKGEVLEVSEEKAADLLWALRGAGQYFGLITELTIRVYPFARLGNEQGMIWSGMFVFPLARAAEVASAMEKLADDSTYATAGLLMVMAPPPQRQPALVVGARLTGDPADAAKAYQPLYDLQPLVAKGGPVPIQNVSDGRDAFNAKGDFKRFATVGLRRFDAAAFLQVVELWQEMVRECPDAISTSFNFQWDARPAPAPALPTASSLHDVRLWMNNFIWHTDVANRAKVDAFSDRAIAAMRGPDHAEYIDFQNATRSGPLALSFRDVGKLSKLRALKQKWDPSGLFTTRLLE</sequence>
<gene>
    <name evidence="6" type="ORF">JI435_099280</name>
</gene>
<accession>A0A7U2FHY2</accession>
<dbReference type="Gene3D" id="3.40.462.20">
    <property type="match status" value="1"/>
</dbReference>
<dbReference type="VEuPathDB" id="FungiDB:JI435_099280"/>
<dbReference type="InterPro" id="IPR036318">
    <property type="entry name" value="FAD-bd_PCMH-like_sf"/>
</dbReference>
<keyword evidence="2" id="KW-0285">Flavoprotein</keyword>
<dbReference type="OMA" id="VMPLAWY"/>